<feature type="binding site" evidence="7">
    <location>
        <position position="976"/>
    </location>
    <ligand>
        <name>ATP</name>
        <dbReference type="ChEBI" id="CHEBI:30616"/>
    </ligand>
</feature>
<gene>
    <name evidence="12" type="ORF">FVE85_2837</name>
</gene>
<evidence type="ECO:0000256" key="1">
    <source>
        <dbReference type="ARBA" id="ARBA00022527"/>
    </source>
</evidence>
<evidence type="ECO:0000259" key="11">
    <source>
        <dbReference type="PROSITE" id="PS50011"/>
    </source>
</evidence>
<feature type="compositionally biased region" description="Polar residues" evidence="10">
    <location>
        <begin position="1"/>
        <end position="12"/>
    </location>
</feature>
<keyword evidence="3 7" id="KW-0547">Nucleotide-binding</keyword>
<evidence type="ECO:0000256" key="9">
    <source>
        <dbReference type="PROSITE-ProRule" id="PRU10141"/>
    </source>
</evidence>
<organism evidence="12 13">
    <name type="scientific">Porphyridium purpureum</name>
    <name type="common">Red alga</name>
    <name type="synonym">Porphyridium cruentum</name>
    <dbReference type="NCBI Taxonomy" id="35688"/>
    <lineage>
        <taxon>Eukaryota</taxon>
        <taxon>Rhodophyta</taxon>
        <taxon>Bangiophyceae</taxon>
        <taxon>Porphyridiales</taxon>
        <taxon>Porphyridiaceae</taxon>
        <taxon>Porphyridium</taxon>
    </lineage>
</organism>
<feature type="region of interest" description="Disordered" evidence="10">
    <location>
        <begin position="702"/>
        <end position="769"/>
    </location>
</feature>
<feature type="compositionally biased region" description="Basic and acidic residues" evidence="10">
    <location>
        <begin position="73"/>
        <end position="85"/>
    </location>
</feature>
<keyword evidence="4 12" id="KW-0418">Kinase</keyword>
<accession>A0A5J4YTC2</accession>
<dbReference type="InterPro" id="IPR030616">
    <property type="entry name" value="Aur-like"/>
</dbReference>
<keyword evidence="2" id="KW-0808">Transferase</keyword>
<dbReference type="GO" id="GO:0005524">
    <property type="term" value="F:ATP binding"/>
    <property type="evidence" value="ECO:0007669"/>
    <property type="project" value="UniProtKB-UniRule"/>
</dbReference>
<feature type="active site" description="Proton acceptor" evidence="6">
    <location>
        <position position="1102"/>
    </location>
</feature>
<feature type="compositionally biased region" description="Basic and acidic residues" evidence="10">
    <location>
        <begin position="570"/>
        <end position="581"/>
    </location>
</feature>
<dbReference type="InterPro" id="IPR017441">
    <property type="entry name" value="Protein_kinase_ATP_BS"/>
</dbReference>
<evidence type="ECO:0000256" key="10">
    <source>
        <dbReference type="SAM" id="MobiDB-lite"/>
    </source>
</evidence>
<keyword evidence="5 7" id="KW-0067">ATP-binding</keyword>
<dbReference type="EMBL" id="VRMN01000004">
    <property type="protein sequence ID" value="KAA8494596.1"/>
    <property type="molecule type" value="Genomic_DNA"/>
</dbReference>
<feature type="region of interest" description="Disordered" evidence="10">
    <location>
        <begin position="630"/>
        <end position="670"/>
    </location>
</feature>
<dbReference type="PANTHER" id="PTHR24350">
    <property type="entry name" value="SERINE/THREONINE-PROTEIN KINASE IAL-RELATED"/>
    <property type="match status" value="1"/>
</dbReference>
<feature type="cross-link" description="Glycyl lysine isopeptide (Lys-Gly) (interchain with G-Cter in SUMO2)" evidence="8">
    <location>
        <position position="1104"/>
    </location>
</feature>
<feature type="compositionally biased region" description="Polar residues" evidence="10">
    <location>
        <begin position="582"/>
        <end position="593"/>
    </location>
</feature>
<feature type="compositionally biased region" description="Basic and acidic residues" evidence="10">
    <location>
        <begin position="528"/>
        <end position="539"/>
    </location>
</feature>
<dbReference type="Proteomes" id="UP000324585">
    <property type="component" value="Unassembled WGS sequence"/>
</dbReference>
<keyword evidence="1" id="KW-0723">Serine/threonine-protein kinase</keyword>
<evidence type="ECO:0000256" key="5">
    <source>
        <dbReference type="ARBA" id="ARBA00022840"/>
    </source>
</evidence>
<feature type="compositionally biased region" description="Polar residues" evidence="10">
    <location>
        <begin position="703"/>
        <end position="715"/>
    </location>
</feature>
<protein>
    <submittedName>
        <fullName evidence="12">Serine/threonine-protein kinase ssp1</fullName>
    </submittedName>
</protein>
<dbReference type="Gene3D" id="1.10.510.10">
    <property type="entry name" value="Transferase(Phosphotransferase) domain 1"/>
    <property type="match status" value="1"/>
</dbReference>
<feature type="binding site" evidence="7">
    <location>
        <position position="1120"/>
    </location>
    <ligand>
        <name>ATP</name>
        <dbReference type="ChEBI" id="CHEBI:30616"/>
    </ligand>
</feature>
<proteinExistence type="predicted"/>
<dbReference type="SMART" id="SM00220">
    <property type="entry name" value="S_TKc"/>
    <property type="match status" value="1"/>
</dbReference>
<dbReference type="GO" id="GO:0004674">
    <property type="term" value="F:protein serine/threonine kinase activity"/>
    <property type="evidence" value="ECO:0007669"/>
    <property type="project" value="UniProtKB-KW"/>
</dbReference>
<evidence type="ECO:0000256" key="2">
    <source>
        <dbReference type="ARBA" id="ARBA00022679"/>
    </source>
</evidence>
<evidence type="ECO:0000256" key="8">
    <source>
        <dbReference type="PIRSR" id="PIRSR630616-3"/>
    </source>
</evidence>
<feature type="compositionally biased region" description="Polar residues" evidence="10">
    <location>
        <begin position="605"/>
        <end position="615"/>
    </location>
</feature>
<keyword evidence="13" id="KW-1185">Reference proteome</keyword>
<feature type="compositionally biased region" description="Low complexity" evidence="10">
    <location>
        <begin position="750"/>
        <end position="766"/>
    </location>
</feature>
<feature type="region of interest" description="Disordered" evidence="10">
    <location>
        <begin position="251"/>
        <end position="615"/>
    </location>
</feature>
<dbReference type="CDD" id="cd14008">
    <property type="entry name" value="STKc_LKB1_CaMKK"/>
    <property type="match status" value="1"/>
</dbReference>
<evidence type="ECO:0000256" key="7">
    <source>
        <dbReference type="PIRSR" id="PIRSR630616-2"/>
    </source>
</evidence>
<feature type="binding site" evidence="9">
    <location>
        <position position="985"/>
    </location>
    <ligand>
        <name>ATP</name>
        <dbReference type="ChEBI" id="CHEBI:30616"/>
    </ligand>
</feature>
<feature type="compositionally biased region" description="Polar residues" evidence="10">
    <location>
        <begin position="162"/>
        <end position="182"/>
    </location>
</feature>
<evidence type="ECO:0000313" key="13">
    <source>
        <dbReference type="Proteomes" id="UP000324585"/>
    </source>
</evidence>
<feature type="compositionally biased region" description="Low complexity" evidence="10">
    <location>
        <begin position="638"/>
        <end position="663"/>
    </location>
</feature>
<dbReference type="InterPro" id="IPR000719">
    <property type="entry name" value="Prot_kinase_dom"/>
</dbReference>
<reference evidence="13" key="1">
    <citation type="journal article" date="2019" name="Nat. Commun.">
        <title>Expansion of phycobilisome linker gene families in mesophilic red algae.</title>
        <authorList>
            <person name="Lee J."/>
            <person name="Kim D."/>
            <person name="Bhattacharya D."/>
            <person name="Yoon H.S."/>
        </authorList>
    </citation>
    <scope>NUCLEOTIDE SEQUENCE [LARGE SCALE GENOMIC DNA]</scope>
    <source>
        <strain evidence="13">CCMP 1328</strain>
    </source>
</reference>
<evidence type="ECO:0000256" key="4">
    <source>
        <dbReference type="ARBA" id="ARBA00022777"/>
    </source>
</evidence>
<feature type="compositionally biased region" description="Low complexity" evidence="10">
    <location>
        <begin position="135"/>
        <end position="145"/>
    </location>
</feature>
<dbReference type="OrthoDB" id="68483at2759"/>
<dbReference type="PROSITE" id="PS50011">
    <property type="entry name" value="PROTEIN_KINASE_DOM"/>
    <property type="match status" value="1"/>
</dbReference>
<feature type="region of interest" description="Disordered" evidence="10">
    <location>
        <begin position="162"/>
        <end position="189"/>
    </location>
</feature>
<evidence type="ECO:0000256" key="3">
    <source>
        <dbReference type="ARBA" id="ARBA00022741"/>
    </source>
</evidence>
<comment type="caution">
    <text evidence="12">The sequence shown here is derived from an EMBL/GenBank/DDBJ whole genome shotgun (WGS) entry which is preliminary data.</text>
</comment>
<feature type="domain" description="Protein kinase" evidence="11">
    <location>
        <begin position="947"/>
        <end position="1245"/>
    </location>
</feature>
<evidence type="ECO:0000313" key="12">
    <source>
        <dbReference type="EMBL" id="KAA8494596.1"/>
    </source>
</evidence>
<feature type="compositionally biased region" description="Polar residues" evidence="10">
    <location>
        <begin position="725"/>
        <end position="749"/>
    </location>
</feature>
<dbReference type="Pfam" id="PF00069">
    <property type="entry name" value="Pkinase"/>
    <property type="match status" value="1"/>
</dbReference>
<dbReference type="SUPFAM" id="SSF56112">
    <property type="entry name" value="Protein kinase-like (PK-like)"/>
    <property type="match status" value="1"/>
</dbReference>
<name>A0A5J4YTC2_PORPP</name>
<dbReference type="PROSITE" id="PS00107">
    <property type="entry name" value="PROTEIN_KINASE_ATP"/>
    <property type="match status" value="1"/>
</dbReference>
<feature type="region of interest" description="Disordered" evidence="10">
    <location>
        <begin position="1"/>
        <end position="146"/>
    </location>
</feature>
<dbReference type="InterPro" id="IPR011009">
    <property type="entry name" value="Kinase-like_dom_sf"/>
</dbReference>
<evidence type="ECO:0000256" key="6">
    <source>
        <dbReference type="PIRSR" id="PIRSR630616-1"/>
    </source>
</evidence>
<sequence>MDAVTGSVSPSRSGLDPDAHTFQEGRPCAARDAQHGGQALDEPSSSGHSFGDLQPAPEYVSEHSSSRSMSKPESNRYRAEIKGPWENKSNSSGDSSPALAAAKSWGQPAGANKAFVRTRGSKDLGLELEQDGDDAGSSSRRASGSVSLDTLVHEIESEIVRSQSGSMNLKRTGSDPAKTSSVPPGLPKMPVNAVQIERLVPAERMELRNDESWLLGAPLLANKSSSIEANVSFDLRDASGNLQDLCEDLRQDLRPIQESQSESPNSEDRELKASGAESELQLDAQVTASVESVDAEGSRPVAWRSESKEQSQGASSHMYEEEDDDEIPDELRFGSDPPSPTSGSDGVASFHMHFRQSSSKNSAVPREIRALVFGTDAGSERVNTAPTDGPESESSGGSNSSHHDDLRAKSAPVPQEGGNAPSWMRLADESIAPQNPALAHDRQSSSQDTDGQRFSPGMASGMDAASESLSDPMRSRDSEGAIKVSSMSDVRTKPKRGAENTNLKTAADAFFGKEKIAPVSGTGQNKVESPRREKGRKIVFDLGVGGAAVGKDKDFTSGARISDAGSRSTLAKEKSSRKEKGTGNNQKSMSRFAQSALPGVPAASPDSSVNTSVFSSNDTVLEDFARFGRTISGREAKTSGSGTSSGSPAANTSSSLQGISSTASGGGSGGVTNFGFGNIMRGKTKRHQRKKSLDEAMLARVGSYSNPTQSGSHSPVSDLPRKSVESGSGSQKDVTSVLTSNTRSASRQASEGTATSSMPSSSGTSGAPVAARAAPFSEFAMGVGGELAQLDPIKYESYVKGKSFLECVVRCLSGFCATRRKSLFRTMDVCVWLEEDLEELRWKPLHGPSPTGRGGEVLPLDACTRLRGQGVDVGLDYGGKGAESLDLTFQSKEDGRTLFSGLCCLVPEGVRIGSMLRGVSADVSRYNLFLDSYKDKPVCHRKAIDRYIMLTTLGRGSFGKVKLAIDTTSKLFRAIKVIPKVVIRKQMRAMSGGGAAKLNMGGAGGSPPGDLANQFGSVADMREIAIMSKLSHNNILRLFEVFDDEVSDKLYIVLEYMAGGVVMKSNLLEGETPLSEDRAREVFIDALAGLEYLHQRQIIHRDIKPDNLLAKADGTVKIADFGTAKVIGIRDADGNVLQTTKTNCGTPAFTAPELCISENAPDGPTETYPADIWSLGITLYYMLFGRVPFVASNVFRMYGAVCNDKLLFPDAPVVSPAVKELLKRILVKNPYKRPSFEEMWSHPWTIEGLRLAHAERPTNAQQDIFKLTEEDLGNHKGSSDLSSSFYKNNGSVGWAKPAGPLIRGHTNLNCIEPG</sequence>